<keyword evidence="3 6" id="KW-1133">Transmembrane helix</keyword>
<feature type="transmembrane region" description="Helical" evidence="6">
    <location>
        <begin position="207"/>
        <end position="228"/>
    </location>
</feature>
<dbReference type="EMBL" id="DSIY01000064">
    <property type="protein sequence ID" value="HEG90384.1"/>
    <property type="molecule type" value="Genomic_DNA"/>
</dbReference>
<dbReference type="PRINTS" id="PR01435">
    <property type="entry name" value="NPOXDRDTASE5"/>
</dbReference>
<dbReference type="InterPro" id="IPR018393">
    <property type="entry name" value="NADHpl_OxRdtase_5_subgr"/>
</dbReference>
<dbReference type="PRINTS" id="PR01434">
    <property type="entry name" value="NADHDHGNASE5"/>
</dbReference>
<feature type="transmembrane region" description="Helical" evidence="6">
    <location>
        <begin position="119"/>
        <end position="137"/>
    </location>
</feature>
<feature type="transmembrane region" description="Helical" evidence="6">
    <location>
        <begin position="504"/>
        <end position="528"/>
    </location>
</feature>
<feature type="transmembrane region" description="Helical" evidence="6">
    <location>
        <begin position="606"/>
        <end position="627"/>
    </location>
</feature>
<evidence type="ECO:0000256" key="4">
    <source>
        <dbReference type="ARBA" id="ARBA00023136"/>
    </source>
</evidence>
<dbReference type="InterPro" id="IPR001750">
    <property type="entry name" value="ND/Mrp_TM"/>
</dbReference>
<dbReference type="GO" id="GO:0003954">
    <property type="term" value="F:NADH dehydrogenase activity"/>
    <property type="evidence" value="ECO:0007669"/>
    <property type="project" value="TreeGrafter"/>
</dbReference>
<dbReference type="NCBIfam" id="TIGR01974">
    <property type="entry name" value="NDH_I_L"/>
    <property type="match status" value="1"/>
</dbReference>
<comment type="subcellular location">
    <subcellularLocation>
        <location evidence="1">Endomembrane system</location>
        <topology evidence="1">Multi-pass membrane protein</topology>
    </subcellularLocation>
    <subcellularLocation>
        <location evidence="5">Membrane</location>
        <topology evidence="5">Multi-pass membrane protein</topology>
    </subcellularLocation>
</comment>
<dbReference type="GO" id="GO:0008137">
    <property type="term" value="F:NADH dehydrogenase (ubiquinone) activity"/>
    <property type="evidence" value="ECO:0007669"/>
    <property type="project" value="InterPro"/>
</dbReference>
<feature type="transmembrane region" description="Helical" evidence="6">
    <location>
        <begin position="376"/>
        <end position="396"/>
    </location>
</feature>
<dbReference type="GO" id="GO:0015990">
    <property type="term" value="P:electron transport coupled proton transport"/>
    <property type="evidence" value="ECO:0007669"/>
    <property type="project" value="TreeGrafter"/>
</dbReference>
<dbReference type="Gene3D" id="1.20.5.2700">
    <property type="match status" value="1"/>
</dbReference>
<accession>A0A831WZC3</accession>
<dbReference type="NCBIfam" id="NF005141">
    <property type="entry name" value="PRK06590.1"/>
    <property type="match status" value="1"/>
</dbReference>
<feature type="transmembrane region" description="Helical" evidence="6">
    <location>
        <begin position="249"/>
        <end position="267"/>
    </location>
</feature>
<evidence type="ECO:0000256" key="6">
    <source>
        <dbReference type="SAM" id="Phobius"/>
    </source>
</evidence>
<feature type="transmembrane region" description="Helical" evidence="6">
    <location>
        <begin position="454"/>
        <end position="475"/>
    </location>
</feature>
<feature type="transmembrane region" description="Helical" evidence="6">
    <location>
        <begin position="307"/>
        <end position="333"/>
    </location>
</feature>
<gene>
    <name evidence="9" type="ORF">ENP34_02935</name>
</gene>
<proteinExistence type="predicted"/>
<dbReference type="InterPro" id="IPR001516">
    <property type="entry name" value="Proton_antipo_N"/>
</dbReference>
<feature type="transmembrane region" description="Helical" evidence="6">
    <location>
        <begin position="279"/>
        <end position="300"/>
    </location>
</feature>
<dbReference type="GO" id="GO:0016020">
    <property type="term" value="C:membrane"/>
    <property type="evidence" value="ECO:0007669"/>
    <property type="project" value="UniProtKB-SubCell"/>
</dbReference>
<sequence length="633" mass="68956">MEWIADWLFIIPLAPLVAAAVNFLLGRWWIRDRAHWIAVPAVGISFLASIPAFLAVAQHHEPLSQHLYTWIPAGDFQVPVTLYVDQLTAVMLLVVTGVSFLVHLYSVGYMHDDPGYHRFFAYLPLFVFSMLMLVLASNFLVLFVFWEAVGLCSYLLIGFWFRRRSAADAAKKAFIVNRVGDFGFGVGVMLIFVTLGTLNYAEVFERVGTLSAGTVTAIALLLFTGAVGKSAQVPLFVWLPDAMEGPTPVSALIHAATMVTAGIFMVARAHPIFVASPMAMLVVAIVGALTAFIAATIAVTQYDIKRVVAYSTVSQLGYMAIALGTGAWIAAIFHLFTHAFFKALLFLGSGSVMHGLHDELDMRRMGGLKRYMPLTYWTFLIGAAANAGILPLAGFWSKDEIIVGAWVAGYPVIALIALAAAFFTSLYMFRAVFMTFHGEERFDRAHLHPHDPPWTMSVPLVVLAVGAALAGFAGVPPEQGWFHHLLEPVFEGTEHHEVSLATTLAFGAISTVIALAGLYAAAAAYVLGTISPAAVAERLGPLYRLAYNKWYFDDLYQRFIVEPARASAVFLWRQIDVGVIDAAVNGVASLVVWTSQLWRRAQTGLVANYVLAIALGTVIIVGAYLVAGSSLFR</sequence>
<evidence type="ECO:0000259" key="8">
    <source>
        <dbReference type="Pfam" id="PF00662"/>
    </source>
</evidence>
<feature type="transmembrane region" description="Helical" evidence="6">
    <location>
        <begin position="182"/>
        <end position="201"/>
    </location>
</feature>
<dbReference type="AlphaFoldDB" id="A0A831WZC3"/>
<feature type="transmembrane region" description="Helical" evidence="6">
    <location>
        <begin position="339"/>
        <end position="356"/>
    </location>
</feature>
<dbReference type="PANTHER" id="PTHR42829">
    <property type="entry name" value="NADH-UBIQUINONE OXIDOREDUCTASE CHAIN 5"/>
    <property type="match status" value="1"/>
</dbReference>
<organism evidence="9">
    <name type="scientific">Thermorudis peleae</name>
    <dbReference type="NCBI Taxonomy" id="1382356"/>
    <lineage>
        <taxon>Bacteria</taxon>
        <taxon>Pseudomonadati</taxon>
        <taxon>Thermomicrobiota</taxon>
        <taxon>Thermomicrobia</taxon>
        <taxon>Thermomicrobia incertae sedis</taxon>
        <taxon>Thermorudis</taxon>
    </lineage>
</organism>
<name>A0A831WZC3_9BACT</name>
<feature type="transmembrane region" description="Helical" evidence="6">
    <location>
        <begin position="408"/>
        <end position="433"/>
    </location>
</feature>
<keyword evidence="2 5" id="KW-0812">Transmembrane</keyword>
<dbReference type="GO" id="GO:0012505">
    <property type="term" value="C:endomembrane system"/>
    <property type="evidence" value="ECO:0007669"/>
    <property type="project" value="UniProtKB-SubCell"/>
</dbReference>
<evidence type="ECO:0000259" key="7">
    <source>
        <dbReference type="Pfam" id="PF00361"/>
    </source>
</evidence>
<evidence type="ECO:0000256" key="1">
    <source>
        <dbReference type="ARBA" id="ARBA00004127"/>
    </source>
</evidence>
<evidence type="ECO:0000256" key="3">
    <source>
        <dbReference type="ARBA" id="ARBA00022989"/>
    </source>
</evidence>
<dbReference type="PANTHER" id="PTHR42829:SF2">
    <property type="entry name" value="NADH-UBIQUINONE OXIDOREDUCTASE CHAIN 5"/>
    <property type="match status" value="1"/>
</dbReference>
<evidence type="ECO:0000313" key="9">
    <source>
        <dbReference type="EMBL" id="HEG90384.1"/>
    </source>
</evidence>
<comment type="caution">
    <text evidence="9">The sequence shown here is derived from an EMBL/GenBank/DDBJ whole genome shotgun (WGS) entry which is preliminary data.</text>
</comment>
<evidence type="ECO:0000256" key="5">
    <source>
        <dbReference type="RuleBase" id="RU000320"/>
    </source>
</evidence>
<reference evidence="9" key="1">
    <citation type="journal article" date="2020" name="mSystems">
        <title>Genome- and Community-Level Interaction Insights into Carbon Utilization and Element Cycling Functions of Hydrothermarchaeota in Hydrothermal Sediment.</title>
        <authorList>
            <person name="Zhou Z."/>
            <person name="Liu Y."/>
            <person name="Xu W."/>
            <person name="Pan J."/>
            <person name="Luo Z.H."/>
            <person name="Li M."/>
        </authorList>
    </citation>
    <scope>NUCLEOTIDE SEQUENCE [LARGE SCALE GENOMIC DNA]</scope>
    <source>
        <strain evidence="9">SpSt-210</strain>
    </source>
</reference>
<dbReference type="Pfam" id="PF00662">
    <property type="entry name" value="Proton_antipo_N"/>
    <property type="match status" value="1"/>
</dbReference>
<protein>
    <submittedName>
        <fullName evidence="9">NADH-quinone oxidoreductase subunit L</fullName>
    </submittedName>
</protein>
<feature type="transmembrane region" description="Helical" evidence="6">
    <location>
        <begin position="87"/>
        <end position="107"/>
    </location>
</feature>
<feature type="transmembrane region" description="Helical" evidence="6">
    <location>
        <begin position="6"/>
        <end position="25"/>
    </location>
</feature>
<feature type="transmembrane region" description="Helical" evidence="6">
    <location>
        <begin position="37"/>
        <end position="57"/>
    </location>
</feature>
<feature type="domain" description="NADH:quinone oxidoreductase/Mrp antiporter transmembrane" evidence="7">
    <location>
        <begin position="136"/>
        <end position="424"/>
    </location>
</feature>
<dbReference type="Pfam" id="PF00361">
    <property type="entry name" value="Proton_antipo_M"/>
    <property type="match status" value="1"/>
</dbReference>
<dbReference type="InterPro" id="IPR003945">
    <property type="entry name" value="NU5C-like"/>
</dbReference>
<keyword evidence="4 6" id="KW-0472">Membrane</keyword>
<evidence type="ECO:0000256" key="2">
    <source>
        <dbReference type="ARBA" id="ARBA00022692"/>
    </source>
</evidence>
<dbReference type="GO" id="GO:0042773">
    <property type="term" value="P:ATP synthesis coupled electron transport"/>
    <property type="evidence" value="ECO:0007669"/>
    <property type="project" value="InterPro"/>
</dbReference>
<feature type="transmembrane region" description="Helical" evidence="6">
    <location>
        <begin position="143"/>
        <end position="161"/>
    </location>
</feature>
<feature type="domain" description="NADH-Ubiquinone oxidoreductase (complex I) chain 5 N-terminal" evidence="8">
    <location>
        <begin position="70"/>
        <end position="120"/>
    </location>
</feature>